<gene>
    <name evidence="2" type="ORF">AB6M95_04410</name>
</gene>
<accession>A0ABV4JZ32</accession>
<dbReference type="RefSeq" id="WP_371385524.1">
    <property type="nucleotide sequence ID" value="NZ_JBGLYH010000007.1"/>
</dbReference>
<keyword evidence="2" id="KW-0547">Nucleotide-binding</keyword>
<keyword evidence="2" id="KW-0067">ATP-binding</keyword>
<dbReference type="Gene3D" id="3.30.565.10">
    <property type="entry name" value="Histidine kinase-like ATPase, C-terminal domain"/>
    <property type="match status" value="1"/>
</dbReference>
<evidence type="ECO:0000256" key="1">
    <source>
        <dbReference type="SAM" id="MobiDB-lite"/>
    </source>
</evidence>
<dbReference type="InterPro" id="IPR036890">
    <property type="entry name" value="HATPase_C_sf"/>
</dbReference>
<dbReference type="Pfam" id="PF13589">
    <property type="entry name" value="HATPase_c_3"/>
    <property type="match status" value="1"/>
</dbReference>
<comment type="caution">
    <text evidence="2">The sequence shown here is derived from an EMBL/GenBank/DDBJ whole genome shotgun (WGS) entry which is preliminary data.</text>
</comment>
<evidence type="ECO:0000313" key="2">
    <source>
        <dbReference type="EMBL" id="MEZ7195982.1"/>
    </source>
</evidence>
<evidence type="ECO:0000313" key="3">
    <source>
        <dbReference type="Proteomes" id="UP001568698"/>
    </source>
</evidence>
<feature type="region of interest" description="Disordered" evidence="1">
    <location>
        <begin position="373"/>
        <end position="419"/>
    </location>
</feature>
<dbReference type="SUPFAM" id="SSF55874">
    <property type="entry name" value="ATPase domain of HSP90 chaperone/DNA topoisomerase II/histidine kinase"/>
    <property type="match status" value="1"/>
</dbReference>
<keyword evidence="3" id="KW-1185">Reference proteome</keyword>
<dbReference type="EMBL" id="JBGLYH010000007">
    <property type="protein sequence ID" value="MEZ7195982.1"/>
    <property type="molecule type" value="Genomic_DNA"/>
</dbReference>
<proteinExistence type="predicted"/>
<protein>
    <submittedName>
        <fullName evidence="2">ATP-binding protein</fullName>
    </submittedName>
</protein>
<name>A0ABV4JZ32_9BACT</name>
<organism evidence="2 3">
    <name type="scientific">Pseudodesulfovibrio karagichevae</name>
    <dbReference type="NCBI Taxonomy" id="3239305"/>
    <lineage>
        <taxon>Bacteria</taxon>
        <taxon>Pseudomonadati</taxon>
        <taxon>Thermodesulfobacteriota</taxon>
        <taxon>Desulfovibrionia</taxon>
        <taxon>Desulfovibrionales</taxon>
        <taxon>Desulfovibrionaceae</taxon>
    </lineage>
</organism>
<reference evidence="2 3" key="1">
    <citation type="submission" date="2024-08" db="EMBL/GenBank/DDBJ databases">
        <title>Sulfate-reducing bacteria isolated from formation water of the oil field in Kazakhstan and description of Pseudodesulfovibrio sp.</title>
        <authorList>
            <person name="Bidzhieva S.K."/>
            <person name="Tourova T.P."/>
            <person name="Grouzdev D.S."/>
            <person name="Beletsky A.V."/>
            <person name="Sokolova D.S."/>
            <person name="Samigullina S.R."/>
            <person name="Poltaraus A.B."/>
            <person name="Avtukh A.N."/>
            <person name="Tereshina V.M."/>
            <person name="Zhaparov N.S."/>
            <person name="Mardanov A.V."/>
            <person name="Nazina T.N."/>
        </authorList>
    </citation>
    <scope>NUCLEOTIDE SEQUENCE [LARGE SCALE GENOMIC DNA]</scope>
    <source>
        <strain evidence="2 3">9FUS</strain>
    </source>
</reference>
<feature type="compositionally biased region" description="Basic residues" evidence="1">
    <location>
        <begin position="401"/>
        <end position="410"/>
    </location>
</feature>
<dbReference type="GO" id="GO:0005524">
    <property type="term" value="F:ATP binding"/>
    <property type="evidence" value="ECO:0007669"/>
    <property type="project" value="UniProtKB-KW"/>
</dbReference>
<sequence>MKSEGQEFKVDTSPTKRIVGELTKDATVEACLFDLIDNSIDAARNTLLKKASNVIDGDTLPDASNADHTLPESYEGFQIDLTLNGERFALSDNCGGIKSEDLSNMVLRFGKQSTHKLGIGTFGVGLNRALFKLGKVTKLSTDTGEERSELVLDTEAYLKSDEWKLPAASFSSLGKIGTTIEVSQLAEDISLQFANRSEQTKLVEEIGRRYGNFIDKGLIIKFNNDHVKSHTIHIRKNGLFKGDYLFFKTDDGIAVHIEFGQHEDHRFTIEEGYNLETNKRLTNEYGWSILCNDRAVVLSDQTRKTGWDNKFHTEFYGFVGIVRFVCPDASKLPWTTTKTDVDLNNKSYQKALVEMQEFASKWRKISRDVKKIRKDPNSPISPITISTEEKSKNKTNVNNKNKSKGKKKNTGTKTNKSPTTRVAQNQFWEILPPDVDEILCSDKQRTLVHEAKSLNISDCTYSGLALIRILFETSVVHYFIRHKKIDQLKQFAIDEREANGTTLSSDFKKKMVPKLDEMLLFMTKNRESWAPDHSNYLTNSLNLTTGHKGILNGVVHDPFQTVGLMRAMQIRDEIMPILRHLIET</sequence>
<dbReference type="Proteomes" id="UP001568698">
    <property type="component" value="Unassembled WGS sequence"/>
</dbReference>